<gene>
    <name evidence="1" type="ORF">Nepgr_006674</name>
</gene>
<dbReference type="EMBL" id="BSYO01000005">
    <property type="protein sequence ID" value="GMH04834.1"/>
    <property type="molecule type" value="Genomic_DNA"/>
</dbReference>
<reference evidence="1" key="1">
    <citation type="submission" date="2023-05" db="EMBL/GenBank/DDBJ databases">
        <title>Nepenthes gracilis genome sequencing.</title>
        <authorList>
            <person name="Fukushima K."/>
        </authorList>
    </citation>
    <scope>NUCLEOTIDE SEQUENCE</scope>
    <source>
        <strain evidence="1">SING2019-196</strain>
    </source>
</reference>
<evidence type="ECO:0000313" key="2">
    <source>
        <dbReference type="Proteomes" id="UP001279734"/>
    </source>
</evidence>
<keyword evidence="2" id="KW-1185">Reference proteome</keyword>
<dbReference type="Proteomes" id="UP001279734">
    <property type="component" value="Unassembled WGS sequence"/>
</dbReference>
<accession>A0AAD3S5H7</accession>
<protein>
    <submittedName>
        <fullName evidence="1">Uncharacterized protein</fullName>
    </submittedName>
</protein>
<sequence>MYWSINEFLKCSLGPGCGALRNDPYQAAVVEMLLLVDADAKWRMPPVAIITFVLQLSIAGWSTDAARWIQAVALTDILPPQMALKML</sequence>
<evidence type="ECO:0000313" key="1">
    <source>
        <dbReference type="EMBL" id="GMH04834.1"/>
    </source>
</evidence>
<name>A0AAD3S5H7_NEPGR</name>
<comment type="caution">
    <text evidence="1">The sequence shown here is derived from an EMBL/GenBank/DDBJ whole genome shotgun (WGS) entry which is preliminary data.</text>
</comment>
<proteinExistence type="predicted"/>
<dbReference type="AlphaFoldDB" id="A0AAD3S5H7"/>
<organism evidence="1 2">
    <name type="scientific">Nepenthes gracilis</name>
    <name type="common">Slender pitcher plant</name>
    <dbReference type="NCBI Taxonomy" id="150966"/>
    <lineage>
        <taxon>Eukaryota</taxon>
        <taxon>Viridiplantae</taxon>
        <taxon>Streptophyta</taxon>
        <taxon>Embryophyta</taxon>
        <taxon>Tracheophyta</taxon>
        <taxon>Spermatophyta</taxon>
        <taxon>Magnoliopsida</taxon>
        <taxon>eudicotyledons</taxon>
        <taxon>Gunneridae</taxon>
        <taxon>Pentapetalae</taxon>
        <taxon>Caryophyllales</taxon>
        <taxon>Nepenthaceae</taxon>
        <taxon>Nepenthes</taxon>
    </lineage>
</organism>